<dbReference type="EMBL" id="CP145607">
    <property type="protein sequence ID" value="WWM69602.1"/>
    <property type="molecule type" value="Genomic_DNA"/>
</dbReference>
<name>A0ABZ2G1A5_9SPHN</name>
<proteinExistence type="predicted"/>
<feature type="chain" id="PRO_5047550469" evidence="1">
    <location>
        <begin position="21"/>
        <end position="173"/>
    </location>
</feature>
<keyword evidence="1" id="KW-0732">Signal</keyword>
<evidence type="ECO:0000313" key="2">
    <source>
        <dbReference type="EMBL" id="WWM69602.1"/>
    </source>
</evidence>
<gene>
    <name evidence="2" type="ORF">V6R86_02550</name>
</gene>
<evidence type="ECO:0000313" key="3">
    <source>
        <dbReference type="Proteomes" id="UP001382935"/>
    </source>
</evidence>
<sequence length="173" mass="18447">MHLLGKAFIALALVGSGASAQPASQNGDALASLAACRAISDPASKLSCYDSTVGALLKARETGDVQVVNRGELREVRRNLFGFGLPKLPFFKGDQSQSEDADRLETKITSWRSLGYGKYRIVVEGGAIWETTEASEAIDPPGAGQPLSIRKGSLGSYVLRINNQRGVRGRRIG</sequence>
<evidence type="ECO:0000256" key="1">
    <source>
        <dbReference type="SAM" id="SignalP"/>
    </source>
</evidence>
<reference evidence="2 3" key="1">
    <citation type="submission" date="2024-02" db="EMBL/GenBank/DDBJ databases">
        <title>Full genome sequence of Sphingomonas kaistensis.</title>
        <authorList>
            <person name="Poletto B.L."/>
            <person name="Silva G."/>
            <person name="Galante D."/>
            <person name="Campos K.R."/>
            <person name="Santos M.B.N."/>
            <person name="Sacchi C.T."/>
        </authorList>
    </citation>
    <scope>NUCLEOTIDE SEQUENCE [LARGE SCALE GENOMIC DNA]</scope>
    <source>
        <strain evidence="2 3">MA4R</strain>
    </source>
</reference>
<keyword evidence="3" id="KW-1185">Reference proteome</keyword>
<organism evidence="2 3">
    <name type="scientific">Sphingomonas kaistensis</name>
    <dbReference type="NCBI Taxonomy" id="298708"/>
    <lineage>
        <taxon>Bacteria</taxon>
        <taxon>Pseudomonadati</taxon>
        <taxon>Pseudomonadota</taxon>
        <taxon>Alphaproteobacteria</taxon>
        <taxon>Sphingomonadales</taxon>
        <taxon>Sphingomonadaceae</taxon>
        <taxon>Sphingomonas</taxon>
    </lineage>
</organism>
<feature type="signal peptide" evidence="1">
    <location>
        <begin position="1"/>
        <end position="20"/>
    </location>
</feature>
<accession>A0ABZ2G1A5</accession>
<dbReference type="Proteomes" id="UP001382935">
    <property type="component" value="Chromosome"/>
</dbReference>
<protein>
    <submittedName>
        <fullName evidence="2">Uncharacterized protein</fullName>
    </submittedName>
</protein>
<dbReference type="RefSeq" id="WP_338501807.1">
    <property type="nucleotide sequence ID" value="NZ_CP145607.1"/>
</dbReference>